<dbReference type="SUPFAM" id="SSF55874">
    <property type="entry name" value="ATPase domain of HSP90 chaperone/DNA topoisomerase II/histidine kinase"/>
    <property type="match status" value="1"/>
</dbReference>
<keyword evidence="3 4" id="KW-0597">Phosphoprotein</keyword>
<evidence type="ECO:0000256" key="1">
    <source>
        <dbReference type="ARBA" id="ARBA00000085"/>
    </source>
</evidence>
<feature type="coiled-coil region" evidence="5">
    <location>
        <begin position="154"/>
        <end position="181"/>
    </location>
</feature>
<evidence type="ECO:0000259" key="7">
    <source>
        <dbReference type="PROSITE" id="PS50110"/>
    </source>
</evidence>
<dbReference type="CDD" id="cd00075">
    <property type="entry name" value="HATPase"/>
    <property type="match status" value="1"/>
</dbReference>
<evidence type="ECO:0000313" key="10">
    <source>
        <dbReference type="Proteomes" id="UP000318431"/>
    </source>
</evidence>
<dbReference type="SUPFAM" id="SSF55785">
    <property type="entry name" value="PYP-like sensor domain (PAS domain)"/>
    <property type="match status" value="1"/>
</dbReference>
<evidence type="ECO:0000256" key="3">
    <source>
        <dbReference type="ARBA" id="ARBA00022553"/>
    </source>
</evidence>
<dbReference type="SUPFAM" id="SSF52172">
    <property type="entry name" value="CheY-like"/>
    <property type="match status" value="1"/>
</dbReference>
<dbReference type="Pfam" id="PF02518">
    <property type="entry name" value="HATPase_c"/>
    <property type="match status" value="1"/>
</dbReference>
<name>A0A562RCU4_9BURK</name>
<dbReference type="GO" id="GO:0000155">
    <property type="term" value="F:phosphorelay sensor kinase activity"/>
    <property type="evidence" value="ECO:0007669"/>
    <property type="project" value="InterPro"/>
</dbReference>
<dbReference type="Pfam" id="PF00072">
    <property type="entry name" value="Response_reg"/>
    <property type="match status" value="1"/>
</dbReference>
<evidence type="ECO:0000313" key="9">
    <source>
        <dbReference type="EMBL" id="TWI66384.1"/>
    </source>
</evidence>
<dbReference type="PANTHER" id="PTHR43547:SF2">
    <property type="entry name" value="HYBRID SIGNAL TRANSDUCTION HISTIDINE KINASE C"/>
    <property type="match status" value="1"/>
</dbReference>
<dbReference type="PROSITE" id="PS50112">
    <property type="entry name" value="PAS"/>
    <property type="match status" value="1"/>
</dbReference>
<dbReference type="CDD" id="cd00082">
    <property type="entry name" value="HisKA"/>
    <property type="match status" value="1"/>
</dbReference>
<feature type="domain" description="PAS" evidence="8">
    <location>
        <begin position="38"/>
        <end position="88"/>
    </location>
</feature>
<dbReference type="Gene3D" id="3.40.50.2300">
    <property type="match status" value="1"/>
</dbReference>
<dbReference type="InterPro" id="IPR003661">
    <property type="entry name" value="HisK_dim/P_dom"/>
</dbReference>
<feature type="domain" description="Histidine kinase" evidence="6">
    <location>
        <begin position="188"/>
        <end position="404"/>
    </location>
</feature>
<dbReference type="SUPFAM" id="SSF47384">
    <property type="entry name" value="Homodimeric domain of signal transducing histidine kinase"/>
    <property type="match status" value="1"/>
</dbReference>
<dbReference type="InterPro" id="IPR011006">
    <property type="entry name" value="CheY-like_superfamily"/>
</dbReference>
<keyword evidence="5" id="KW-0175">Coiled coil</keyword>
<accession>A0A562RCU4</accession>
<keyword evidence="10" id="KW-1185">Reference proteome</keyword>
<dbReference type="InterPro" id="IPR013656">
    <property type="entry name" value="PAS_4"/>
</dbReference>
<dbReference type="EMBL" id="VLLB01000003">
    <property type="protein sequence ID" value="TWI66384.1"/>
    <property type="molecule type" value="Genomic_DNA"/>
</dbReference>
<dbReference type="Pfam" id="PF00512">
    <property type="entry name" value="HisKA"/>
    <property type="match status" value="1"/>
</dbReference>
<dbReference type="NCBIfam" id="TIGR00229">
    <property type="entry name" value="sensory_box"/>
    <property type="match status" value="1"/>
</dbReference>
<evidence type="ECO:0000259" key="6">
    <source>
        <dbReference type="PROSITE" id="PS50109"/>
    </source>
</evidence>
<dbReference type="InterPro" id="IPR035965">
    <property type="entry name" value="PAS-like_dom_sf"/>
</dbReference>
<dbReference type="CDD" id="cd17580">
    <property type="entry name" value="REC_2_DhkD-like"/>
    <property type="match status" value="1"/>
</dbReference>
<dbReference type="Gene3D" id="1.10.287.130">
    <property type="match status" value="1"/>
</dbReference>
<sequence>MAPEPTVAQLQRELAQAREALQREIALREEGERLAAEHAADLVEFLDNAAEGIHRVGPDGSILWANKAELAMLGYAQDQYVGRHIADFHADQPVIDEILRKLLAGETLYDHPARLRCADGSIRQVLIHSNGYFVDGQLRYTRCFTRDASERHERDLALAQLREAHQEREAILRELTEANRNKDQFLAMLGHELRNPLAPVVMALEIMERHGDGATAPQRAVMHRQVGHLVRLVDDLLDIARVTQGKVALQAGHVRLADAVGSAVEIASAEVRRRDHALQVHADPALIVRGDAVRLAQVVANLLVNAARYTPRGGAIRLDAVRAGDATARISVADNGRGMAPEELRQAFDLFYQGERGIDRAEGGLGVGLALARRLVELHGGRIEAYSGGPGTGSEFVVHLPLDLDAARPPAAEGPHAAGQGTRRSVLLVDDNVDAAATLAMLLTQHGHAVQVRNDPAAALVLLQTLRPDVAVLDIGLPGMSGYELARRMRATPGGAHCRLIALSGYGQPADIARSAAAGFERHFVKPVQPDVLLALIDAGTEPQA</sequence>
<dbReference type="InterPro" id="IPR001789">
    <property type="entry name" value="Sig_transdc_resp-reg_receiver"/>
</dbReference>
<feature type="modified residue" description="4-aspartylphosphate" evidence="4">
    <location>
        <position position="474"/>
    </location>
</feature>
<dbReference type="PROSITE" id="PS50109">
    <property type="entry name" value="HIS_KIN"/>
    <property type="match status" value="1"/>
</dbReference>
<dbReference type="Pfam" id="PF08448">
    <property type="entry name" value="PAS_4"/>
    <property type="match status" value="1"/>
</dbReference>
<dbReference type="AlphaFoldDB" id="A0A562RCU4"/>
<evidence type="ECO:0000259" key="8">
    <source>
        <dbReference type="PROSITE" id="PS50112"/>
    </source>
</evidence>
<organism evidence="9 10">
    <name type="scientific">Pseudoduganella lurida</name>
    <dbReference type="NCBI Taxonomy" id="1036180"/>
    <lineage>
        <taxon>Bacteria</taxon>
        <taxon>Pseudomonadati</taxon>
        <taxon>Pseudomonadota</taxon>
        <taxon>Betaproteobacteria</taxon>
        <taxon>Burkholderiales</taxon>
        <taxon>Oxalobacteraceae</taxon>
        <taxon>Telluria group</taxon>
        <taxon>Pseudoduganella</taxon>
    </lineage>
</organism>
<dbReference type="InterPro" id="IPR004358">
    <property type="entry name" value="Sig_transdc_His_kin-like_C"/>
</dbReference>
<dbReference type="InterPro" id="IPR036097">
    <property type="entry name" value="HisK_dim/P_sf"/>
</dbReference>
<gene>
    <name evidence="9" type="ORF">IP91_02197</name>
</gene>
<feature type="domain" description="Response regulatory" evidence="7">
    <location>
        <begin position="425"/>
        <end position="541"/>
    </location>
</feature>
<dbReference type="Gene3D" id="3.30.450.20">
    <property type="entry name" value="PAS domain"/>
    <property type="match status" value="1"/>
</dbReference>
<proteinExistence type="predicted"/>
<dbReference type="OrthoDB" id="9768069at2"/>
<protein>
    <recommendedName>
        <fullName evidence="2">histidine kinase</fullName>
        <ecNumber evidence="2">2.7.13.3</ecNumber>
    </recommendedName>
</protein>
<dbReference type="SMART" id="SM00091">
    <property type="entry name" value="PAS"/>
    <property type="match status" value="1"/>
</dbReference>
<comment type="caution">
    <text evidence="9">The sequence shown here is derived from an EMBL/GenBank/DDBJ whole genome shotgun (WGS) entry which is preliminary data.</text>
</comment>
<dbReference type="PRINTS" id="PR00344">
    <property type="entry name" value="BCTRLSENSOR"/>
</dbReference>
<dbReference type="InterPro" id="IPR036890">
    <property type="entry name" value="HATPase_C_sf"/>
</dbReference>
<reference evidence="9 10" key="1">
    <citation type="journal article" date="2015" name="Stand. Genomic Sci.">
        <title>Genomic Encyclopedia of Bacterial and Archaeal Type Strains, Phase III: the genomes of soil and plant-associated and newly described type strains.</title>
        <authorList>
            <person name="Whitman W.B."/>
            <person name="Woyke T."/>
            <person name="Klenk H.P."/>
            <person name="Zhou Y."/>
            <person name="Lilburn T.G."/>
            <person name="Beck B.J."/>
            <person name="De Vos P."/>
            <person name="Vandamme P."/>
            <person name="Eisen J.A."/>
            <person name="Garrity G."/>
            <person name="Hugenholtz P."/>
            <person name="Kyrpides N.C."/>
        </authorList>
    </citation>
    <scope>NUCLEOTIDE SEQUENCE [LARGE SCALE GENOMIC DNA]</scope>
    <source>
        <strain evidence="9 10">CGMCC 1.10822</strain>
    </source>
</reference>
<evidence type="ECO:0000256" key="2">
    <source>
        <dbReference type="ARBA" id="ARBA00012438"/>
    </source>
</evidence>
<dbReference type="Proteomes" id="UP000318431">
    <property type="component" value="Unassembled WGS sequence"/>
</dbReference>
<evidence type="ECO:0000256" key="5">
    <source>
        <dbReference type="SAM" id="Coils"/>
    </source>
</evidence>
<dbReference type="PANTHER" id="PTHR43547">
    <property type="entry name" value="TWO-COMPONENT HISTIDINE KINASE"/>
    <property type="match status" value="1"/>
</dbReference>
<dbReference type="InterPro" id="IPR000014">
    <property type="entry name" value="PAS"/>
</dbReference>
<dbReference type="SMART" id="SM00388">
    <property type="entry name" value="HisKA"/>
    <property type="match status" value="1"/>
</dbReference>
<dbReference type="InterPro" id="IPR003594">
    <property type="entry name" value="HATPase_dom"/>
</dbReference>
<comment type="catalytic activity">
    <reaction evidence="1">
        <text>ATP + protein L-histidine = ADP + protein N-phospho-L-histidine.</text>
        <dbReference type="EC" id="2.7.13.3"/>
    </reaction>
</comment>
<dbReference type="SMART" id="SM00387">
    <property type="entry name" value="HATPase_c"/>
    <property type="match status" value="1"/>
</dbReference>
<evidence type="ECO:0000256" key="4">
    <source>
        <dbReference type="PROSITE-ProRule" id="PRU00169"/>
    </source>
</evidence>
<dbReference type="Gene3D" id="3.30.565.10">
    <property type="entry name" value="Histidine kinase-like ATPase, C-terminal domain"/>
    <property type="match status" value="1"/>
</dbReference>
<dbReference type="CDD" id="cd00130">
    <property type="entry name" value="PAS"/>
    <property type="match status" value="1"/>
</dbReference>
<dbReference type="InterPro" id="IPR005467">
    <property type="entry name" value="His_kinase_dom"/>
</dbReference>
<dbReference type="SMART" id="SM00448">
    <property type="entry name" value="REC"/>
    <property type="match status" value="1"/>
</dbReference>
<dbReference type="RefSeq" id="WP_145649012.1">
    <property type="nucleotide sequence ID" value="NZ_VLLB01000003.1"/>
</dbReference>
<dbReference type="EC" id="2.7.13.3" evidence="2"/>
<dbReference type="PROSITE" id="PS50110">
    <property type="entry name" value="RESPONSE_REGULATORY"/>
    <property type="match status" value="1"/>
</dbReference>